<feature type="compositionally biased region" description="Basic and acidic residues" evidence="2">
    <location>
        <begin position="761"/>
        <end position="770"/>
    </location>
</feature>
<dbReference type="InterPro" id="IPR021006">
    <property type="entry name" value="Hda2/3"/>
</dbReference>
<proteinExistence type="predicted"/>
<dbReference type="Gene3D" id="3.40.50.12360">
    <property type="match status" value="1"/>
</dbReference>
<keyword evidence="1" id="KW-0175">Coiled coil</keyword>
<accession>A0A9P7Z1M3</accession>
<reference evidence="3" key="1">
    <citation type="journal article" date="2021" name="IMA Fungus">
        <title>Genomic characterization of three marine fungi, including Emericellopsis atlantica sp. nov. with signatures of a generalist lifestyle and marine biomass degradation.</title>
        <authorList>
            <person name="Hagestad O.C."/>
            <person name="Hou L."/>
            <person name="Andersen J.H."/>
            <person name="Hansen E.H."/>
            <person name="Altermark B."/>
            <person name="Li C."/>
            <person name="Kuhnert E."/>
            <person name="Cox R.J."/>
            <person name="Crous P.W."/>
            <person name="Spatafora J.W."/>
            <person name="Lail K."/>
            <person name="Amirebrahimi M."/>
            <person name="Lipzen A."/>
            <person name="Pangilinan J."/>
            <person name="Andreopoulos W."/>
            <person name="Hayes R.D."/>
            <person name="Ng V."/>
            <person name="Grigoriev I.V."/>
            <person name="Jackson S.A."/>
            <person name="Sutton T.D.S."/>
            <person name="Dobson A.D.W."/>
            <person name="Rama T."/>
        </authorList>
    </citation>
    <scope>NUCLEOTIDE SEQUENCE</scope>
    <source>
        <strain evidence="3">TRa3180A</strain>
    </source>
</reference>
<dbReference type="Proteomes" id="UP000887226">
    <property type="component" value="Unassembled WGS sequence"/>
</dbReference>
<feature type="coiled-coil region" evidence="1">
    <location>
        <begin position="553"/>
        <end position="587"/>
    </location>
</feature>
<dbReference type="Pfam" id="PF11496">
    <property type="entry name" value="HDA2-3"/>
    <property type="match status" value="1"/>
</dbReference>
<organism evidence="3 4">
    <name type="scientific">Calycina marina</name>
    <dbReference type="NCBI Taxonomy" id="1763456"/>
    <lineage>
        <taxon>Eukaryota</taxon>
        <taxon>Fungi</taxon>
        <taxon>Dikarya</taxon>
        <taxon>Ascomycota</taxon>
        <taxon>Pezizomycotina</taxon>
        <taxon>Leotiomycetes</taxon>
        <taxon>Helotiales</taxon>
        <taxon>Pezizellaceae</taxon>
        <taxon>Calycina</taxon>
    </lineage>
</organism>
<dbReference type="AlphaFoldDB" id="A0A9P7Z1M3"/>
<dbReference type="InterPro" id="IPR038609">
    <property type="entry name" value="HDA1_su2/3_sf"/>
</dbReference>
<keyword evidence="4" id="KW-1185">Reference proteome</keyword>
<evidence type="ECO:0000313" key="4">
    <source>
        <dbReference type="Proteomes" id="UP000887226"/>
    </source>
</evidence>
<sequence length="844" mass="93528">MTISENSSTRLEQGLAANPQLVSRLSPDIHSPSQEFESLFSQVDQYGVQYSNADPVLPSIELAKPAPVDLDQEKDQHPAAAMDGRMDIMEILRQKRAEATARLTQGSTASALPQTPLTPSLPIIISQDLSSAPAPAPTPTPLLALSKPADHYSIPEYDELVEEENREENGNENESDRMILKEPQVHSLGPDEYIVPLPLVGHVRSVIVTDLKNNKPKIRKFVKEPKEADPALVKDMKCLVDRVKLCCCHPWLIEEESATQEGMSDDQVAKYSLNTSTKSMFLIKLLTILRSTSKHIAVLVRPGRTMQIVETILRYEKLAFDRLDSQESISQGTSSLKITLLPTNLDFTDIVAEPADLVIAFDSSLARHRSLGTLRAKEAAPLIHLVASSSIEHLELCIDNRRNNLKRLADLVFLTKQVDELSGILPAGYPSPDDAAKLVAEFIETPAKPWQLPELPFIEELVGLEYESSSEGSPEKELQGSGLTRQSHNMSPVVPSPKLGIKRPLTVKCGSDPSKRQKINGEHSMYGRIPGPDLNLTEDSNTSDGEGFWGQRAEQLEVALRDAKAANEELVRRNRELELHLADYERSIERIRPKYQEALNDRGEAAYNEKFAIEEKTRALQTVQKLQGELAALREPKAKANADLAQANTAMLDSTVPGMAEKQKIKDDLASAEREKNSLQKRLDNMQRTLSYVQDSYQTASAAAANAANEVLELQEENTKLKQKASDNAVKIHEINRAGQMQQYIERIDELMAQKVGVEQQLERKSEELKSMLNGRRPMRGTSTPRSPRLNTMSPRSRVLSFESRGNSPVPGDGFGRSGGTSQSQALTSLLSYNAHGRLNGHLQ</sequence>
<evidence type="ECO:0000256" key="2">
    <source>
        <dbReference type="SAM" id="MobiDB-lite"/>
    </source>
</evidence>
<evidence type="ECO:0000256" key="1">
    <source>
        <dbReference type="SAM" id="Coils"/>
    </source>
</evidence>
<feature type="compositionally biased region" description="Polar residues" evidence="2">
    <location>
        <begin position="481"/>
        <end position="490"/>
    </location>
</feature>
<comment type="caution">
    <text evidence="3">The sequence shown here is derived from an EMBL/GenBank/DDBJ whole genome shotgun (WGS) entry which is preliminary data.</text>
</comment>
<feature type="compositionally biased region" description="Polar residues" evidence="2">
    <location>
        <begin position="781"/>
        <end position="795"/>
    </location>
</feature>
<gene>
    <name evidence="3" type="ORF">BJ878DRAFT_104863</name>
</gene>
<protein>
    <submittedName>
        <fullName evidence="3">Uncharacterized protein</fullName>
    </submittedName>
</protein>
<evidence type="ECO:0000313" key="3">
    <source>
        <dbReference type="EMBL" id="KAG9243744.1"/>
    </source>
</evidence>
<dbReference type="EMBL" id="MU253954">
    <property type="protein sequence ID" value="KAG9243744.1"/>
    <property type="molecule type" value="Genomic_DNA"/>
</dbReference>
<name>A0A9P7Z1M3_9HELO</name>
<feature type="region of interest" description="Disordered" evidence="2">
    <location>
        <begin position="466"/>
        <end position="545"/>
    </location>
</feature>
<dbReference type="GO" id="GO:0070823">
    <property type="term" value="C:HDA1 complex"/>
    <property type="evidence" value="ECO:0007669"/>
    <property type="project" value="InterPro"/>
</dbReference>
<feature type="region of interest" description="Disordered" evidence="2">
    <location>
        <begin position="761"/>
        <end position="823"/>
    </location>
</feature>
<dbReference type="OrthoDB" id="3647690at2759"/>